<feature type="transmembrane region" description="Helical" evidence="6">
    <location>
        <begin position="351"/>
        <end position="372"/>
    </location>
</feature>
<evidence type="ECO:0000313" key="9">
    <source>
        <dbReference type="Proteomes" id="UP000566985"/>
    </source>
</evidence>
<comment type="caution">
    <text evidence="8">The sequence shown here is derived from an EMBL/GenBank/DDBJ whole genome shotgun (WGS) entry which is preliminary data.</text>
</comment>
<evidence type="ECO:0000256" key="6">
    <source>
        <dbReference type="SAM" id="Phobius"/>
    </source>
</evidence>
<dbReference type="PANTHER" id="PTHR43124:SF3">
    <property type="entry name" value="CHLORAMPHENICOL EFFLUX PUMP RV0191"/>
    <property type="match status" value="1"/>
</dbReference>
<dbReference type="AlphaFoldDB" id="A0A7Y6NAS7"/>
<sequence length="389" mass="39817">MRSPGALALTGFSLIAVTYGMARFSWGLMLPAISADIPFSPQQAGLLSACSFVAYCLTILAAASLAQRFGARRVALLASLCAASGLVLLACATSPLWLAAGLFIAGLSSGLASPALAAAVSQRLSAARQSPVNTLINAGTSAGIILTVPILNILPGGWRAACLLFALLALSCIVPVMRVLPGDTEVDHRCRQPWHQQLFRRSMARLIAIAFVSGLTSAAWWSFGSALLRQHVGLDPAATSLLWLVAGGAGIAGAATGPVAARIGMNAVYRLSLLGMALPLLVVAFSHGYSAGLLIAVACCGAGYVTLSGVLLVWGAQATEETPATGVGILFFMLAVGQVIGSLLFGQLYAAAGAVIALLLFAASALLLLFFAPQEAARGESKKKPARCG</sequence>
<keyword evidence="2" id="KW-1003">Cell membrane</keyword>
<feature type="transmembrane region" description="Helical" evidence="6">
    <location>
        <begin position="45"/>
        <end position="66"/>
    </location>
</feature>
<dbReference type="Gene3D" id="1.20.1250.20">
    <property type="entry name" value="MFS general substrate transporter like domains"/>
    <property type="match status" value="2"/>
</dbReference>
<dbReference type="PROSITE" id="PS50850">
    <property type="entry name" value="MFS"/>
    <property type="match status" value="1"/>
</dbReference>
<evidence type="ECO:0000313" key="8">
    <source>
        <dbReference type="EMBL" id="NUY95092.1"/>
    </source>
</evidence>
<gene>
    <name evidence="8" type="ORF">HU668_01310</name>
</gene>
<dbReference type="PANTHER" id="PTHR43124">
    <property type="entry name" value="PURINE EFFLUX PUMP PBUE"/>
    <property type="match status" value="1"/>
</dbReference>
<feature type="transmembrane region" description="Helical" evidence="6">
    <location>
        <begin position="157"/>
        <end position="181"/>
    </location>
</feature>
<dbReference type="InterPro" id="IPR020846">
    <property type="entry name" value="MFS_dom"/>
</dbReference>
<dbReference type="RefSeq" id="WP_069728236.1">
    <property type="nucleotide sequence ID" value="NZ_JABWPE010000001.1"/>
</dbReference>
<evidence type="ECO:0000256" key="5">
    <source>
        <dbReference type="ARBA" id="ARBA00023136"/>
    </source>
</evidence>
<feature type="transmembrane region" description="Helical" evidence="6">
    <location>
        <begin position="326"/>
        <end position="345"/>
    </location>
</feature>
<feature type="transmembrane region" description="Helical" evidence="6">
    <location>
        <begin position="96"/>
        <end position="120"/>
    </location>
</feature>
<evidence type="ECO:0000259" key="7">
    <source>
        <dbReference type="PROSITE" id="PS50850"/>
    </source>
</evidence>
<feature type="transmembrane region" description="Helical" evidence="6">
    <location>
        <begin position="293"/>
        <end position="314"/>
    </location>
</feature>
<dbReference type="GeneID" id="57343754"/>
<evidence type="ECO:0000256" key="1">
    <source>
        <dbReference type="ARBA" id="ARBA00004651"/>
    </source>
</evidence>
<evidence type="ECO:0000256" key="4">
    <source>
        <dbReference type="ARBA" id="ARBA00022989"/>
    </source>
</evidence>
<feature type="transmembrane region" description="Helical" evidence="6">
    <location>
        <begin position="73"/>
        <end position="90"/>
    </location>
</feature>
<feature type="transmembrane region" description="Helical" evidence="6">
    <location>
        <begin position="241"/>
        <end position="261"/>
    </location>
</feature>
<dbReference type="InterPro" id="IPR011701">
    <property type="entry name" value="MFS"/>
</dbReference>
<evidence type="ECO:0000256" key="2">
    <source>
        <dbReference type="ARBA" id="ARBA00022475"/>
    </source>
</evidence>
<dbReference type="Pfam" id="PF07690">
    <property type="entry name" value="MFS_1"/>
    <property type="match status" value="1"/>
</dbReference>
<keyword evidence="3 6" id="KW-0812">Transmembrane</keyword>
<dbReference type="SUPFAM" id="SSF103473">
    <property type="entry name" value="MFS general substrate transporter"/>
    <property type="match status" value="1"/>
</dbReference>
<dbReference type="EMBL" id="JABWPM010000001">
    <property type="protein sequence ID" value="NUY95092.1"/>
    <property type="molecule type" value="Genomic_DNA"/>
</dbReference>
<dbReference type="Proteomes" id="UP000566985">
    <property type="component" value="Unassembled WGS sequence"/>
</dbReference>
<feature type="transmembrane region" description="Helical" evidence="6">
    <location>
        <begin position="202"/>
        <end position="221"/>
    </location>
</feature>
<reference evidence="8 9" key="1">
    <citation type="submission" date="2020-05" db="EMBL/GenBank/DDBJ databases">
        <title>Whole Genome Sequences of Enterobacteriales Associated with the International Space Station.</title>
        <authorList>
            <person name="Bharadwaj A."/>
            <person name="Daudu R."/>
            <person name="Singh N."/>
            <person name="Wood J."/>
            <person name="Debieu M."/>
            <person name="Mason C."/>
            <person name="Wang C."/>
            <person name="Venkateswaran K."/>
        </authorList>
    </citation>
    <scope>NUCLEOTIDE SEQUENCE [LARGE SCALE GENOMIC DNA]</scope>
    <source>
        <strain evidence="8 9">IF5SW-B1</strain>
    </source>
</reference>
<protein>
    <submittedName>
        <fullName evidence="8">MFS transporter</fullName>
    </submittedName>
</protein>
<keyword evidence="4 6" id="KW-1133">Transmembrane helix</keyword>
<dbReference type="GO" id="GO:0005886">
    <property type="term" value="C:plasma membrane"/>
    <property type="evidence" value="ECO:0007669"/>
    <property type="project" value="UniProtKB-SubCell"/>
</dbReference>
<dbReference type="GO" id="GO:0022857">
    <property type="term" value="F:transmembrane transporter activity"/>
    <property type="evidence" value="ECO:0007669"/>
    <property type="project" value="InterPro"/>
</dbReference>
<evidence type="ECO:0000256" key="3">
    <source>
        <dbReference type="ARBA" id="ARBA00022692"/>
    </source>
</evidence>
<keyword evidence="5 6" id="KW-0472">Membrane</keyword>
<feature type="transmembrane region" description="Helical" evidence="6">
    <location>
        <begin position="132"/>
        <end position="151"/>
    </location>
</feature>
<proteinExistence type="predicted"/>
<name>A0A7Y6NAS7_9GAMM</name>
<feature type="domain" description="Major facilitator superfamily (MFS) profile" evidence="7">
    <location>
        <begin position="6"/>
        <end position="377"/>
    </location>
</feature>
<comment type="subcellular location">
    <subcellularLocation>
        <location evidence="1">Cell membrane</location>
        <topology evidence="1">Multi-pass membrane protein</topology>
    </subcellularLocation>
</comment>
<feature type="transmembrane region" description="Helical" evidence="6">
    <location>
        <begin position="268"/>
        <end position="287"/>
    </location>
</feature>
<organism evidence="8 9">
    <name type="scientific">Pantoea brenneri</name>
    <dbReference type="NCBI Taxonomy" id="472694"/>
    <lineage>
        <taxon>Bacteria</taxon>
        <taxon>Pseudomonadati</taxon>
        <taxon>Pseudomonadota</taxon>
        <taxon>Gammaproteobacteria</taxon>
        <taxon>Enterobacterales</taxon>
        <taxon>Erwiniaceae</taxon>
        <taxon>Pantoea</taxon>
    </lineage>
</organism>
<dbReference type="InterPro" id="IPR050189">
    <property type="entry name" value="MFS_Efflux_Transporters"/>
</dbReference>
<dbReference type="InterPro" id="IPR036259">
    <property type="entry name" value="MFS_trans_sf"/>
</dbReference>
<accession>A0A7Y6NAS7</accession>